<dbReference type="FunFam" id="4.10.410.10:FF:000012">
    <property type="entry name" value="Tissue factor pathway inhibitor"/>
    <property type="match status" value="1"/>
</dbReference>
<keyword evidence="3" id="KW-0646">Protease inhibitor</keyword>
<evidence type="ECO:0000256" key="8">
    <source>
        <dbReference type="ARBA" id="ARBA00023180"/>
    </source>
</evidence>
<dbReference type="InterPro" id="IPR020901">
    <property type="entry name" value="Prtase_inh_Kunz-CS"/>
</dbReference>
<dbReference type="GO" id="GO:0004867">
    <property type="term" value="F:serine-type endopeptidase inhibitor activity"/>
    <property type="evidence" value="ECO:0007669"/>
    <property type="project" value="UniProtKB-KW"/>
</dbReference>
<protein>
    <recommendedName>
        <fullName evidence="10">Tissue factor pathway inhibitor</fullName>
    </recommendedName>
    <alternativeName>
        <fullName evidence="11">Extrinsic pathway inhibitor</fullName>
    </alternativeName>
    <alternativeName>
        <fullName evidence="12">Lipoprotein-associated coagulation inhibitor</fullName>
    </alternativeName>
</protein>
<feature type="domain" description="BPTI/Kunitz inhibitor" evidence="13">
    <location>
        <begin position="135"/>
        <end position="185"/>
    </location>
</feature>
<dbReference type="PANTHER" id="PTHR10083">
    <property type="entry name" value="KUNITZ-TYPE PROTEASE INHIBITOR-RELATED"/>
    <property type="match status" value="1"/>
</dbReference>
<reference evidence="14" key="1">
    <citation type="submission" date="2025-08" db="UniProtKB">
        <authorList>
            <consortium name="Ensembl"/>
        </authorList>
    </citation>
    <scope>IDENTIFICATION</scope>
</reference>
<evidence type="ECO:0000256" key="11">
    <source>
        <dbReference type="ARBA" id="ARBA00081110"/>
    </source>
</evidence>
<sequence length="242" mass="27901">MRCPYELCSSSEMFMHKAHSFSLFLCRSSQCVFRSCQNFLSIFVDDNFSLGSMNKLLSVVVYSYADEGPCKAIHIRYYFNIQSRECEIFEYGGCHGNENNFLTLEECQNKLWPLYSKTQESKFSSAELLKKPDFCFHEKDPGTCRGFFSRYFYNKETKLCEIFKYGGCLGNQNNFKSLEECQTTCQGNCKHTSESIPFKTCLVKKSGISVSTVSLLWVATFPPKNHAKLVLHLNDLAMQFRL</sequence>
<dbReference type="Proteomes" id="UP000694521">
    <property type="component" value="Unplaced"/>
</dbReference>
<evidence type="ECO:0000256" key="2">
    <source>
        <dbReference type="ARBA" id="ARBA00022525"/>
    </source>
</evidence>
<dbReference type="SUPFAM" id="SSF57362">
    <property type="entry name" value="BPTI-like"/>
    <property type="match status" value="2"/>
</dbReference>
<comment type="function">
    <text evidence="9">Inhibits factor X (X(a)) directly and, in a Xa-dependent way, inhibits VIIa/tissue factor activity, presumably by forming a quaternary Xa/LACI/VIIa/TF complex. It possesses an antithrombotic action and also the ability to associate with lipoproteins in plasma.</text>
</comment>
<keyword evidence="8" id="KW-0325">Glycoprotein</keyword>
<feature type="domain" description="BPTI/Kunitz inhibitor" evidence="13">
    <location>
        <begin position="66"/>
        <end position="111"/>
    </location>
</feature>
<dbReference type="PROSITE" id="PS50279">
    <property type="entry name" value="BPTI_KUNITZ_2"/>
    <property type="match status" value="2"/>
</dbReference>
<keyword evidence="2" id="KW-0964">Secreted</keyword>
<evidence type="ECO:0000313" key="14">
    <source>
        <dbReference type="Ensembl" id="ENSACDP00005018923.1"/>
    </source>
</evidence>
<dbReference type="Gene3D" id="4.10.410.10">
    <property type="entry name" value="Pancreatic trypsin inhibitor Kunitz domain"/>
    <property type="match status" value="2"/>
</dbReference>
<dbReference type="InterPro" id="IPR050098">
    <property type="entry name" value="TFPI/VKTCI-like"/>
</dbReference>
<name>A0A8B9EB09_ANSCY</name>
<evidence type="ECO:0000256" key="4">
    <source>
        <dbReference type="ARBA" id="ARBA00022729"/>
    </source>
</evidence>
<proteinExistence type="predicted"/>
<dbReference type="AlphaFoldDB" id="A0A8B9EB09"/>
<evidence type="ECO:0000313" key="15">
    <source>
        <dbReference type="Proteomes" id="UP000694521"/>
    </source>
</evidence>
<keyword evidence="6" id="KW-0722">Serine protease inhibitor</keyword>
<evidence type="ECO:0000256" key="3">
    <source>
        <dbReference type="ARBA" id="ARBA00022690"/>
    </source>
</evidence>
<keyword evidence="7" id="KW-1015">Disulfide bond</keyword>
<dbReference type="Pfam" id="PF00014">
    <property type="entry name" value="Kunitz_BPTI"/>
    <property type="match status" value="2"/>
</dbReference>
<evidence type="ECO:0000256" key="12">
    <source>
        <dbReference type="ARBA" id="ARBA00081787"/>
    </source>
</evidence>
<comment type="subcellular location">
    <subcellularLocation>
        <location evidence="1">Secreted</location>
    </subcellularLocation>
</comment>
<dbReference type="PROSITE" id="PS00280">
    <property type="entry name" value="BPTI_KUNITZ_1"/>
    <property type="match status" value="2"/>
</dbReference>
<dbReference type="PANTHER" id="PTHR10083:SF328">
    <property type="entry name" value="TISSUE FACTOR PATHWAY INHIBITOR"/>
    <property type="match status" value="1"/>
</dbReference>
<evidence type="ECO:0000256" key="1">
    <source>
        <dbReference type="ARBA" id="ARBA00004613"/>
    </source>
</evidence>
<organism evidence="14 15">
    <name type="scientific">Anser cygnoides</name>
    <name type="common">Swan goose</name>
    <dbReference type="NCBI Taxonomy" id="8845"/>
    <lineage>
        <taxon>Eukaryota</taxon>
        <taxon>Metazoa</taxon>
        <taxon>Chordata</taxon>
        <taxon>Craniata</taxon>
        <taxon>Vertebrata</taxon>
        <taxon>Euteleostomi</taxon>
        <taxon>Archelosauria</taxon>
        <taxon>Archosauria</taxon>
        <taxon>Dinosauria</taxon>
        <taxon>Saurischia</taxon>
        <taxon>Theropoda</taxon>
        <taxon>Coelurosauria</taxon>
        <taxon>Aves</taxon>
        <taxon>Neognathae</taxon>
        <taxon>Galloanserae</taxon>
        <taxon>Anseriformes</taxon>
        <taxon>Anatidae</taxon>
        <taxon>Anserinae</taxon>
        <taxon>Anser</taxon>
    </lineage>
</organism>
<dbReference type="PRINTS" id="PR00759">
    <property type="entry name" value="BASICPTASE"/>
</dbReference>
<dbReference type="FunFam" id="4.10.410.10:FF:000004">
    <property type="entry name" value="Tissue factor pathway inhibitor"/>
    <property type="match status" value="1"/>
</dbReference>
<evidence type="ECO:0000256" key="10">
    <source>
        <dbReference type="ARBA" id="ARBA00073658"/>
    </source>
</evidence>
<keyword evidence="15" id="KW-1185">Reference proteome</keyword>
<dbReference type="Ensembl" id="ENSACDT00005022655.1">
    <property type="protein sequence ID" value="ENSACDP00005018923.1"/>
    <property type="gene ID" value="ENSACDG00005013745.1"/>
</dbReference>
<dbReference type="SMART" id="SM00131">
    <property type="entry name" value="KU"/>
    <property type="match status" value="2"/>
</dbReference>
<keyword evidence="5" id="KW-0677">Repeat</keyword>
<dbReference type="InterPro" id="IPR002223">
    <property type="entry name" value="Kunitz_BPTI"/>
</dbReference>
<dbReference type="InterPro" id="IPR036880">
    <property type="entry name" value="Kunitz_BPTI_sf"/>
</dbReference>
<evidence type="ECO:0000256" key="7">
    <source>
        <dbReference type="ARBA" id="ARBA00023157"/>
    </source>
</evidence>
<dbReference type="GO" id="GO:0005615">
    <property type="term" value="C:extracellular space"/>
    <property type="evidence" value="ECO:0007669"/>
    <property type="project" value="TreeGrafter"/>
</dbReference>
<dbReference type="CDD" id="cd22614">
    <property type="entry name" value="Kunitz_TFPI1_2-like"/>
    <property type="match status" value="1"/>
</dbReference>
<reference evidence="14" key="2">
    <citation type="submission" date="2025-09" db="UniProtKB">
        <authorList>
            <consortium name="Ensembl"/>
        </authorList>
    </citation>
    <scope>IDENTIFICATION</scope>
</reference>
<evidence type="ECO:0000259" key="13">
    <source>
        <dbReference type="PROSITE" id="PS50279"/>
    </source>
</evidence>
<evidence type="ECO:0000256" key="5">
    <source>
        <dbReference type="ARBA" id="ARBA00022737"/>
    </source>
</evidence>
<evidence type="ECO:0000256" key="6">
    <source>
        <dbReference type="ARBA" id="ARBA00022900"/>
    </source>
</evidence>
<accession>A0A8B9EB09</accession>
<keyword evidence="4" id="KW-0732">Signal</keyword>
<evidence type="ECO:0000256" key="9">
    <source>
        <dbReference type="ARBA" id="ARBA00057773"/>
    </source>
</evidence>